<keyword evidence="3" id="KW-1185">Reference proteome</keyword>
<accession>A0A6N9TRE0</accession>
<dbReference type="Pfam" id="PF00483">
    <property type="entry name" value="NTP_transferase"/>
    <property type="match status" value="1"/>
</dbReference>
<dbReference type="GO" id="GO:0016740">
    <property type="term" value="F:transferase activity"/>
    <property type="evidence" value="ECO:0007669"/>
    <property type="project" value="UniProtKB-KW"/>
</dbReference>
<dbReference type="EMBL" id="JAAGRR010000108">
    <property type="protein sequence ID" value="NDY43000.1"/>
    <property type="molecule type" value="Genomic_DNA"/>
</dbReference>
<dbReference type="InterPro" id="IPR050486">
    <property type="entry name" value="Mannose-1P_guanyltransferase"/>
</dbReference>
<reference evidence="2 3" key="1">
    <citation type="submission" date="2020-02" db="EMBL/GenBank/DDBJ databases">
        <title>Comparative genomics of sulfur disproportionating microorganisms.</title>
        <authorList>
            <person name="Ward L.M."/>
            <person name="Bertran E."/>
            <person name="Johnston D.T."/>
        </authorList>
    </citation>
    <scope>NUCLEOTIDE SEQUENCE [LARGE SCALE GENOMIC DNA]</scope>
    <source>
        <strain evidence="2 3">DSM 100025</strain>
    </source>
</reference>
<dbReference type="RefSeq" id="WP_163299124.1">
    <property type="nucleotide sequence ID" value="NZ_JAAGRR010000108.1"/>
</dbReference>
<proteinExistence type="predicted"/>
<name>A0A6N9TRE0_DISTH</name>
<evidence type="ECO:0000259" key="1">
    <source>
        <dbReference type="Pfam" id="PF00483"/>
    </source>
</evidence>
<dbReference type="Proteomes" id="UP000469346">
    <property type="component" value="Unassembled WGS sequence"/>
</dbReference>
<protein>
    <submittedName>
        <fullName evidence="2">NTP transferase domain-containing protein</fullName>
    </submittedName>
</protein>
<dbReference type="Gene3D" id="3.90.550.10">
    <property type="entry name" value="Spore Coat Polysaccharide Biosynthesis Protein SpsA, Chain A"/>
    <property type="match status" value="1"/>
</dbReference>
<sequence length="319" mass="34414">MQAMILAAGLGTRLRPLTLHTPKPLFPVLGKPLLLRLLETLEAAGAEIVAVNAHHLAHRIEAALAAWRPRFRARVELLVEREILGTGGGVGNALSRLDPGRPLLLVNGDVVTNLDFRRLWDRFAADRAHAVLVVHRRPPFDKLAVRDGRVLGFDAPGPGALAFTGISILFPPLLRRLRGGPGSLIAAFEAALRETPGAIRAARADLPGPGLHPPGGLVWEDIGTPAGYLAAHGRLLEADETRLFLPAGEPPPPADTRVEDWACLGRGVRIGRGVTLRRTVVWNYATVPEGSTLDQCIVTPRQTLCLTHADDDPDRQPRP</sequence>
<dbReference type="InterPro" id="IPR005835">
    <property type="entry name" value="NTP_transferase_dom"/>
</dbReference>
<dbReference type="PANTHER" id="PTHR22572">
    <property type="entry name" value="SUGAR-1-PHOSPHATE GUANYL TRANSFERASE"/>
    <property type="match status" value="1"/>
</dbReference>
<evidence type="ECO:0000313" key="3">
    <source>
        <dbReference type="Proteomes" id="UP000469346"/>
    </source>
</evidence>
<organism evidence="2 3">
    <name type="scientific">Dissulfurirhabdus thermomarina</name>
    <dbReference type="NCBI Taxonomy" id="1765737"/>
    <lineage>
        <taxon>Bacteria</taxon>
        <taxon>Deltaproteobacteria</taxon>
        <taxon>Dissulfurirhabdaceae</taxon>
        <taxon>Dissulfurirhabdus</taxon>
    </lineage>
</organism>
<evidence type="ECO:0000313" key="2">
    <source>
        <dbReference type="EMBL" id="NDY43000.1"/>
    </source>
</evidence>
<feature type="domain" description="Nucleotidyl transferase" evidence="1">
    <location>
        <begin position="3"/>
        <end position="133"/>
    </location>
</feature>
<dbReference type="AlphaFoldDB" id="A0A6N9TRE0"/>
<gene>
    <name evidence="2" type="ORF">G3N55_09120</name>
</gene>
<keyword evidence="2" id="KW-0808">Transferase</keyword>
<comment type="caution">
    <text evidence="2">The sequence shown here is derived from an EMBL/GenBank/DDBJ whole genome shotgun (WGS) entry which is preliminary data.</text>
</comment>
<dbReference type="SUPFAM" id="SSF53448">
    <property type="entry name" value="Nucleotide-diphospho-sugar transferases"/>
    <property type="match status" value="1"/>
</dbReference>
<dbReference type="InterPro" id="IPR029044">
    <property type="entry name" value="Nucleotide-diphossugar_trans"/>
</dbReference>